<evidence type="ECO:0000313" key="3">
    <source>
        <dbReference type="Proteomes" id="UP000003704"/>
    </source>
</evidence>
<evidence type="ECO:0000313" key="2">
    <source>
        <dbReference type="EMBL" id="EIT69538.1"/>
    </source>
</evidence>
<gene>
    <name evidence="2" type="ORF">WQQ_31200</name>
</gene>
<dbReference type="Gene3D" id="3.30.160.170">
    <property type="entry name" value="FlaG-like"/>
    <property type="match status" value="1"/>
</dbReference>
<protein>
    <recommendedName>
        <fullName evidence="4">Flagellar protein FlaG</fullName>
    </recommendedName>
</protein>
<dbReference type="PANTHER" id="PTHR37166">
    <property type="entry name" value="PROTEIN FLAG"/>
    <property type="match status" value="1"/>
</dbReference>
<dbReference type="Proteomes" id="UP000003704">
    <property type="component" value="Unassembled WGS sequence"/>
</dbReference>
<dbReference type="AlphaFoldDB" id="I8T745"/>
<dbReference type="EMBL" id="AKGD01000002">
    <property type="protein sequence ID" value="EIT69538.1"/>
    <property type="molecule type" value="Genomic_DNA"/>
</dbReference>
<accession>I8T745</accession>
<reference evidence="2 3" key="1">
    <citation type="journal article" date="2012" name="J. Bacteriol.">
        <title>Genome Sequence of n-Alkane-Degrading Hydrocarboniphaga effusa Strain AP103T (ATCC BAA-332T).</title>
        <authorList>
            <person name="Chang H.K."/>
            <person name="Zylstra G.J."/>
            <person name="Chae J.C."/>
        </authorList>
    </citation>
    <scope>NUCLEOTIDE SEQUENCE [LARGE SCALE GENOMIC DNA]</scope>
    <source>
        <strain evidence="2 3">AP103</strain>
    </source>
</reference>
<evidence type="ECO:0000256" key="1">
    <source>
        <dbReference type="SAM" id="MobiDB-lite"/>
    </source>
</evidence>
<feature type="compositionally biased region" description="Polar residues" evidence="1">
    <location>
        <begin position="1"/>
        <end position="10"/>
    </location>
</feature>
<dbReference type="Pfam" id="PF03646">
    <property type="entry name" value="FlaG"/>
    <property type="match status" value="1"/>
</dbReference>
<dbReference type="PANTHER" id="PTHR37166:SF1">
    <property type="entry name" value="PROTEIN FLAG"/>
    <property type="match status" value="1"/>
</dbReference>
<dbReference type="InterPro" id="IPR005186">
    <property type="entry name" value="FlaG"/>
</dbReference>
<name>I8T745_9GAMM</name>
<keyword evidence="3" id="KW-1185">Reference proteome</keyword>
<proteinExistence type="predicted"/>
<dbReference type="InterPro" id="IPR035924">
    <property type="entry name" value="FlaG-like_sf"/>
</dbReference>
<organism evidence="2 3">
    <name type="scientific">Hydrocarboniphaga effusa AP103</name>
    <dbReference type="NCBI Taxonomy" id="1172194"/>
    <lineage>
        <taxon>Bacteria</taxon>
        <taxon>Pseudomonadati</taxon>
        <taxon>Pseudomonadota</taxon>
        <taxon>Gammaproteobacteria</taxon>
        <taxon>Nevskiales</taxon>
        <taxon>Nevskiaceae</taxon>
        <taxon>Hydrocarboniphaga</taxon>
    </lineage>
</organism>
<feature type="region of interest" description="Disordered" evidence="1">
    <location>
        <begin position="1"/>
        <end position="35"/>
    </location>
</feature>
<evidence type="ECO:0008006" key="4">
    <source>
        <dbReference type="Google" id="ProtNLM"/>
    </source>
</evidence>
<comment type="caution">
    <text evidence="2">The sequence shown here is derived from an EMBL/GenBank/DDBJ whole genome shotgun (WGS) entry which is preliminary data.</text>
</comment>
<sequence>MSGVDATQSVRADGDEAAPRQNPDASEPALHGKAERDALEQAAEALTEHFQLRQVALHFSVDEDSDRLVVKVVDTHDGTLIRQIPSEEALRLAQGLHSETPPLLDQIV</sequence>
<dbReference type="SUPFAM" id="SSF160214">
    <property type="entry name" value="FlaG-like"/>
    <property type="match status" value="1"/>
</dbReference>
<dbReference type="STRING" id="1172194.WQQ_31200"/>